<dbReference type="OrthoDB" id="9814125at2"/>
<dbReference type="Pfam" id="PF12833">
    <property type="entry name" value="HTH_18"/>
    <property type="match status" value="1"/>
</dbReference>
<evidence type="ECO:0000256" key="1">
    <source>
        <dbReference type="ARBA" id="ARBA00023015"/>
    </source>
</evidence>
<feature type="domain" description="HTH araC/xylS-type" evidence="4">
    <location>
        <begin position="193"/>
        <end position="291"/>
    </location>
</feature>
<dbReference type="SUPFAM" id="SSF46689">
    <property type="entry name" value="Homeodomain-like"/>
    <property type="match status" value="2"/>
</dbReference>
<keyword evidence="6" id="KW-1185">Reference proteome</keyword>
<organism evidence="5 6">
    <name type="scientific">Sulfitobacter alexandrii</name>
    <dbReference type="NCBI Taxonomy" id="1917485"/>
    <lineage>
        <taxon>Bacteria</taxon>
        <taxon>Pseudomonadati</taxon>
        <taxon>Pseudomonadota</taxon>
        <taxon>Alphaproteobacteria</taxon>
        <taxon>Rhodobacterales</taxon>
        <taxon>Roseobacteraceae</taxon>
        <taxon>Sulfitobacter</taxon>
    </lineage>
</organism>
<evidence type="ECO:0000256" key="2">
    <source>
        <dbReference type="ARBA" id="ARBA00023125"/>
    </source>
</evidence>
<dbReference type="CDD" id="cd06999">
    <property type="entry name" value="cupin_HpaA-like_N"/>
    <property type="match status" value="1"/>
</dbReference>
<dbReference type="AlphaFoldDB" id="A0A1J0WNN0"/>
<name>A0A1J0WNN0_9RHOB</name>
<sequence length="294" mass="32943">MPDRIPTYELYGEYLAGTRSDPVHHETIRERSSQHDWTIRLHRHRKLAQVFVLRTPGVAIRLGDLNFRSQEPVILLVPPGVAHGFRFPPDILGDVITLRPALLREDTAQRLSRLGEAGGAMLPRQGARHFDTIETLMAQLREAMRDFGPDRAELLDTILRLVLIYVDADRAAAQPLGALPAPQEQTLHESQVQAFCGAVEAHFASPMTLESYAAEVGVSKPHLNRLCRRILGTTPNALIRQRRLVEARHLLEFTRHSIADIAARAGFADPGYFSRSFRSDTGMTPGTYRRLHGS</sequence>
<dbReference type="InterPro" id="IPR009057">
    <property type="entry name" value="Homeodomain-like_sf"/>
</dbReference>
<dbReference type="EMBL" id="CP018080">
    <property type="protein sequence ID" value="APE45927.1"/>
    <property type="molecule type" value="Genomic_DNA"/>
</dbReference>
<dbReference type="SUPFAM" id="SSF51215">
    <property type="entry name" value="Regulatory protein AraC"/>
    <property type="match status" value="1"/>
</dbReference>
<dbReference type="InterPro" id="IPR047264">
    <property type="entry name" value="Cupin_HpaA-like_N"/>
</dbReference>
<dbReference type="InterPro" id="IPR018060">
    <property type="entry name" value="HTH_AraC"/>
</dbReference>
<gene>
    <name evidence="5" type="ORF">BOO69_20420</name>
</gene>
<keyword evidence="1" id="KW-0805">Transcription regulation</keyword>
<keyword evidence="2" id="KW-0238">DNA-binding</keyword>
<accession>A0A1J0WNN0</accession>
<dbReference type="Gene3D" id="1.10.10.60">
    <property type="entry name" value="Homeodomain-like"/>
    <property type="match status" value="1"/>
</dbReference>
<dbReference type="KEGG" id="suam:BOO69_20420"/>
<reference evidence="5 6" key="1">
    <citation type="submission" date="2016-11" db="EMBL/GenBank/DDBJ databases">
        <title>Complete genome sequence of Sulfitobacter sp. AM1-D1, a toxic bacteria associated with marine dinoflagellate Alexandrium minutum in East China Sea.</title>
        <authorList>
            <person name="Yang Q."/>
            <person name="Zhang X."/>
            <person name="Tian X."/>
        </authorList>
    </citation>
    <scope>NUCLEOTIDE SEQUENCE [LARGE SCALE GENOMIC DNA]</scope>
    <source>
        <strain evidence="5 6">AM1-D1</strain>
        <plasmid evidence="5 6">unnamed4</plasmid>
    </source>
</reference>
<dbReference type="GO" id="GO:0043565">
    <property type="term" value="F:sequence-specific DNA binding"/>
    <property type="evidence" value="ECO:0007669"/>
    <property type="project" value="InterPro"/>
</dbReference>
<dbReference type="PRINTS" id="PR00032">
    <property type="entry name" value="HTHARAC"/>
</dbReference>
<keyword evidence="3" id="KW-0804">Transcription</keyword>
<dbReference type="InterPro" id="IPR020449">
    <property type="entry name" value="Tscrpt_reg_AraC-type_HTH"/>
</dbReference>
<evidence type="ECO:0000313" key="5">
    <source>
        <dbReference type="EMBL" id="APE45927.1"/>
    </source>
</evidence>
<keyword evidence="5" id="KW-0614">Plasmid</keyword>
<evidence type="ECO:0000256" key="3">
    <source>
        <dbReference type="ARBA" id="ARBA00023163"/>
    </source>
</evidence>
<evidence type="ECO:0000313" key="6">
    <source>
        <dbReference type="Proteomes" id="UP000181897"/>
    </source>
</evidence>
<dbReference type="InterPro" id="IPR037923">
    <property type="entry name" value="HTH-like"/>
</dbReference>
<dbReference type="PROSITE" id="PS00041">
    <property type="entry name" value="HTH_ARAC_FAMILY_1"/>
    <property type="match status" value="1"/>
</dbReference>
<dbReference type="GO" id="GO:0003700">
    <property type="term" value="F:DNA-binding transcription factor activity"/>
    <property type="evidence" value="ECO:0007669"/>
    <property type="project" value="InterPro"/>
</dbReference>
<dbReference type="Proteomes" id="UP000181897">
    <property type="component" value="Plasmid unnamed4"/>
</dbReference>
<dbReference type="PROSITE" id="PS01124">
    <property type="entry name" value="HTH_ARAC_FAMILY_2"/>
    <property type="match status" value="1"/>
</dbReference>
<dbReference type="SMART" id="SM00342">
    <property type="entry name" value="HTH_ARAC"/>
    <property type="match status" value="1"/>
</dbReference>
<dbReference type="RefSeq" id="WP_071974238.1">
    <property type="nucleotide sequence ID" value="NZ_CP018080.1"/>
</dbReference>
<dbReference type="PANTHER" id="PTHR43280">
    <property type="entry name" value="ARAC-FAMILY TRANSCRIPTIONAL REGULATOR"/>
    <property type="match status" value="1"/>
</dbReference>
<dbReference type="PANTHER" id="PTHR43280:SF32">
    <property type="entry name" value="TRANSCRIPTIONAL REGULATORY PROTEIN"/>
    <property type="match status" value="1"/>
</dbReference>
<dbReference type="InterPro" id="IPR018062">
    <property type="entry name" value="HTH_AraC-typ_CS"/>
</dbReference>
<evidence type="ECO:0000259" key="4">
    <source>
        <dbReference type="PROSITE" id="PS01124"/>
    </source>
</evidence>
<protein>
    <recommendedName>
        <fullName evidence="4">HTH araC/xylS-type domain-containing protein</fullName>
    </recommendedName>
</protein>
<geneLocation type="plasmid" evidence="5 6">
    <name>unnamed4</name>
</geneLocation>
<proteinExistence type="predicted"/>